<evidence type="ECO:0000313" key="3">
    <source>
        <dbReference type="Proteomes" id="UP001285441"/>
    </source>
</evidence>
<sequence length="138" mass="15561">MALVISPQEYLKRTQEVYVESAKRCDSTMQSISLAFEVELADIARHDSRITMMDGKQMKSIAVLTMILLPGTFLATFIAAPSGIQWNGDERPWLFWALVVPVALVVLIVYLWWTKKWTRGKEVGVGGNADKGRNLMPF</sequence>
<keyword evidence="1" id="KW-0472">Membrane</keyword>
<dbReference type="EMBL" id="JAULSW010000005">
    <property type="protein sequence ID" value="KAK3381840.1"/>
    <property type="molecule type" value="Genomic_DNA"/>
</dbReference>
<reference evidence="2" key="2">
    <citation type="submission" date="2023-06" db="EMBL/GenBank/DDBJ databases">
        <authorList>
            <consortium name="Lawrence Berkeley National Laboratory"/>
            <person name="Haridas S."/>
            <person name="Hensen N."/>
            <person name="Bonometti L."/>
            <person name="Westerberg I."/>
            <person name="Brannstrom I.O."/>
            <person name="Guillou S."/>
            <person name="Cros-Aarteil S."/>
            <person name="Calhoun S."/>
            <person name="Kuo A."/>
            <person name="Mondo S."/>
            <person name="Pangilinan J."/>
            <person name="Riley R."/>
            <person name="LaButti K."/>
            <person name="Andreopoulos B."/>
            <person name="Lipzen A."/>
            <person name="Chen C."/>
            <person name="Yanf M."/>
            <person name="Daum C."/>
            <person name="Ng V."/>
            <person name="Clum A."/>
            <person name="Steindorff A."/>
            <person name="Ohm R."/>
            <person name="Martin F."/>
            <person name="Silar P."/>
            <person name="Natvig D."/>
            <person name="Lalanne C."/>
            <person name="Gautier V."/>
            <person name="Ament-velasquez S.L."/>
            <person name="Kruys A."/>
            <person name="Hutchinson M.I."/>
            <person name="Powell A.J."/>
            <person name="Barry K."/>
            <person name="Miller A.N."/>
            <person name="Grigoriev I.V."/>
            <person name="Debuchy R."/>
            <person name="Gladieux P."/>
            <person name="Thoren M.H."/>
            <person name="Johannesson H."/>
        </authorList>
    </citation>
    <scope>NUCLEOTIDE SEQUENCE</scope>
    <source>
        <strain evidence="2">CBS 232.78</strain>
    </source>
</reference>
<reference evidence="2" key="1">
    <citation type="journal article" date="2023" name="Mol. Phylogenet. Evol.">
        <title>Genome-scale phylogeny and comparative genomics of the fungal order Sordariales.</title>
        <authorList>
            <person name="Hensen N."/>
            <person name="Bonometti L."/>
            <person name="Westerberg I."/>
            <person name="Brannstrom I.O."/>
            <person name="Guillou S."/>
            <person name="Cros-Aarteil S."/>
            <person name="Calhoun S."/>
            <person name="Haridas S."/>
            <person name="Kuo A."/>
            <person name="Mondo S."/>
            <person name="Pangilinan J."/>
            <person name="Riley R."/>
            <person name="LaButti K."/>
            <person name="Andreopoulos B."/>
            <person name="Lipzen A."/>
            <person name="Chen C."/>
            <person name="Yan M."/>
            <person name="Daum C."/>
            <person name="Ng V."/>
            <person name="Clum A."/>
            <person name="Steindorff A."/>
            <person name="Ohm R.A."/>
            <person name="Martin F."/>
            <person name="Silar P."/>
            <person name="Natvig D.O."/>
            <person name="Lalanne C."/>
            <person name="Gautier V."/>
            <person name="Ament-Velasquez S.L."/>
            <person name="Kruys A."/>
            <person name="Hutchinson M.I."/>
            <person name="Powell A.J."/>
            <person name="Barry K."/>
            <person name="Miller A.N."/>
            <person name="Grigoriev I.V."/>
            <person name="Debuchy R."/>
            <person name="Gladieux P."/>
            <person name="Hiltunen Thoren M."/>
            <person name="Johannesson H."/>
        </authorList>
    </citation>
    <scope>NUCLEOTIDE SEQUENCE</scope>
    <source>
        <strain evidence="2">CBS 232.78</strain>
    </source>
</reference>
<proteinExistence type="predicted"/>
<evidence type="ECO:0000256" key="1">
    <source>
        <dbReference type="SAM" id="Phobius"/>
    </source>
</evidence>
<feature type="transmembrane region" description="Helical" evidence="1">
    <location>
        <begin position="61"/>
        <end position="81"/>
    </location>
</feature>
<name>A0AAE0NI17_9PEZI</name>
<feature type="transmembrane region" description="Helical" evidence="1">
    <location>
        <begin position="93"/>
        <end position="113"/>
    </location>
</feature>
<keyword evidence="1" id="KW-1133">Transmembrane helix</keyword>
<accession>A0AAE0NI17</accession>
<evidence type="ECO:0000313" key="2">
    <source>
        <dbReference type="EMBL" id="KAK3381840.1"/>
    </source>
</evidence>
<protein>
    <submittedName>
        <fullName evidence="2">Uncharacterized protein</fullName>
    </submittedName>
</protein>
<dbReference type="Gene3D" id="1.20.58.340">
    <property type="entry name" value="Magnesium transport protein CorA, transmembrane region"/>
    <property type="match status" value="1"/>
</dbReference>
<organism evidence="2 3">
    <name type="scientific">Podospora didyma</name>
    <dbReference type="NCBI Taxonomy" id="330526"/>
    <lineage>
        <taxon>Eukaryota</taxon>
        <taxon>Fungi</taxon>
        <taxon>Dikarya</taxon>
        <taxon>Ascomycota</taxon>
        <taxon>Pezizomycotina</taxon>
        <taxon>Sordariomycetes</taxon>
        <taxon>Sordariomycetidae</taxon>
        <taxon>Sordariales</taxon>
        <taxon>Podosporaceae</taxon>
        <taxon>Podospora</taxon>
    </lineage>
</organism>
<keyword evidence="3" id="KW-1185">Reference proteome</keyword>
<comment type="caution">
    <text evidence="2">The sequence shown here is derived from an EMBL/GenBank/DDBJ whole genome shotgun (WGS) entry which is preliminary data.</text>
</comment>
<keyword evidence="1" id="KW-0812">Transmembrane</keyword>
<dbReference type="AlphaFoldDB" id="A0AAE0NI17"/>
<gene>
    <name evidence="2" type="ORF">B0H63DRAFT_524520</name>
</gene>
<dbReference type="Proteomes" id="UP001285441">
    <property type="component" value="Unassembled WGS sequence"/>
</dbReference>